<protein>
    <submittedName>
        <fullName evidence="1">Uncharacterized protein</fullName>
    </submittedName>
</protein>
<keyword evidence="2" id="KW-1185">Reference proteome</keyword>
<sequence length="179" mass="19086">MALFKKKGNEQTTAPAWSPRVDLASAGPIVHALAQATASNDAQIRSAIAAQVRASDAPTDETVIAMNIQSDPTLVARPWIWLIAVQREAVAAGDHHLSAAALLWAGYFTHFLVPIYPRPIDVWFDTQLDLIPSDLKTEILALGTSSANQLPPDFAIVSDATGAFTAELLTTTAASWLGN</sequence>
<dbReference type="EMBL" id="JBIAFJ010000006">
    <property type="protein sequence ID" value="MFE9169887.1"/>
    <property type="molecule type" value="Genomic_DNA"/>
</dbReference>
<gene>
    <name evidence="1" type="ORF">ACFYNZ_10240</name>
</gene>
<dbReference type="RefSeq" id="WP_388345568.1">
    <property type="nucleotide sequence ID" value="NZ_JBIAFJ010000006.1"/>
</dbReference>
<reference evidence="1 2" key="1">
    <citation type="submission" date="2024-10" db="EMBL/GenBank/DDBJ databases">
        <title>The Natural Products Discovery Center: Release of the First 8490 Sequenced Strains for Exploring Actinobacteria Biosynthetic Diversity.</title>
        <authorList>
            <person name="Kalkreuter E."/>
            <person name="Kautsar S.A."/>
            <person name="Yang D."/>
            <person name="Bader C.D."/>
            <person name="Teijaro C.N."/>
            <person name="Fluegel L."/>
            <person name="Davis C.M."/>
            <person name="Simpson J.R."/>
            <person name="Lauterbach L."/>
            <person name="Steele A.D."/>
            <person name="Gui C."/>
            <person name="Meng S."/>
            <person name="Li G."/>
            <person name="Viehrig K."/>
            <person name="Ye F."/>
            <person name="Su P."/>
            <person name="Kiefer A.F."/>
            <person name="Nichols A."/>
            <person name="Cepeda A.J."/>
            <person name="Yan W."/>
            <person name="Fan B."/>
            <person name="Jiang Y."/>
            <person name="Adhikari A."/>
            <person name="Zheng C.-J."/>
            <person name="Schuster L."/>
            <person name="Cowan T.M."/>
            <person name="Smanski M.J."/>
            <person name="Chevrette M.G."/>
            <person name="De Carvalho L.P.S."/>
            <person name="Shen B."/>
        </authorList>
    </citation>
    <scope>NUCLEOTIDE SEQUENCE [LARGE SCALE GENOMIC DNA]</scope>
    <source>
        <strain evidence="1 2">NPDC007147</strain>
    </source>
</reference>
<name>A0ABW6KTW3_9ACTN</name>
<comment type="caution">
    <text evidence="1">The sequence shown here is derived from an EMBL/GenBank/DDBJ whole genome shotgun (WGS) entry which is preliminary data.</text>
</comment>
<accession>A0ABW6KTW3</accession>
<dbReference type="Proteomes" id="UP001601197">
    <property type="component" value="Unassembled WGS sequence"/>
</dbReference>
<proteinExistence type="predicted"/>
<evidence type="ECO:0000313" key="1">
    <source>
        <dbReference type="EMBL" id="MFE9169887.1"/>
    </source>
</evidence>
<organism evidence="1 2">
    <name type="scientific">Streptomyces kebangsaanensis</name>
    <dbReference type="NCBI Taxonomy" id="864058"/>
    <lineage>
        <taxon>Bacteria</taxon>
        <taxon>Bacillati</taxon>
        <taxon>Actinomycetota</taxon>
        <taxon>Actinomycetes</taxon>
        <taxon>Kitasatosporales</taxon>
        <taxon>Streptomycetaceae</taxon>
        <taxon>Streptomyces</taxon>
    </lineage>
</organism>
<evidence type="ECO:0000313" key="2">
    <source>
        <dbReference type="Proteomes" id="UP001601197"/>
    </source>
</evidence>